<evidence type="ECO:0000256" key="3">
    <source>
        <dbReference type="ARBA" id="ARBA00004667"/>
    </source>
</evidence>
<name>X1DEC4_9ZZZZ</name>
<dbReference type="UniPathway" id="UPA00031">
    <property type="reaction ID" value="UER00006"/>
</dbReference>
<comment type="catalytic activity">
    <reaction evidence="1">
        <text>1-(5-phospho-beta-D-ribosyl)-ATP + diphosphate = 5-phospho-alpha-D-ribose 1-diphosphate + ATP</text>
        <dbReference type="Rhea" id="RHEA:18473"/>
        <dbReference type="ChEBI" id="CHEBI:30616"/>
        <dbReference type="ChEBI" id="CHEBI:33019"/>
        <dbReference type="ChEBI" id="CHEBI:58017"/>
        <dbReference type="ChEBI" id="CHEBI:73183"/>
        <dbReference type="EC" id="2.4.2.17"/>
    </reaction>
</comment>
<comment type="caution">
    <text evidence="14">The sequence shown here is derived from an EMBL/GenBank/DDBJ whole genome shotgun (WGS) entry which is preliminary data.</text>
</comment>
<protein>
    <recommendedName>
        <fullName evidence="4">ATP phosphoribosyltransferase</fullName>
        <ecNumber evidence="4">2.4.2.17</ecNumber>
    </recommendedName>
</protein>
<feature type="domain" description="ATP phosphoribosyltransferase catalytic" evidence="13">
    <location>
        <begin position="45"/>
        <end position="202"/>
    </location>
</feature>
<reference evidence="14" key="1">
    <citation type="journal article" date="2014" name="Front. Microbiol.">
        <title>High frequency of phylogenetically diverse reductive dehalogenase-homologous genes in deep subseafloor sedimentary metagenomes.</title>
        <authorList>
            <person name="Kawai M."/>
            <person name="Futagami T."/>
            <person name="Toyoda A."/>
            <person name="Takaki Y."/>
            <person name="Nishi S."/>
            <person name="Hori S."/>
            <person name="Arai W."/>
            <person name="Tsubouchi T."/>
            <person name="Morono Y."/>
            <person name="Uchiyama I."/>
            <person name="Ito T."/>
            <person name="Fujiyama A."/>
            <person name="Inagaki F."/>
            <person name="Takami H."/>
        </authorList>
    </citation>
    <scope>NUCLEOTIDE SEQUENCE</scope>
    <source>
        <strain evidence="14">Expedition CK06-06</strain>
    </source>
</reference>
<evidence type="ECO:0000256" key="10">
    <source>
        <dbReference type="ARBA" id="ARBA00022840"/>
    </source>
</evidence>
<evidence type="ECO:0000256" key="9">
    <source>
        <dbReference type="ARBA" id="ARBA00022741"/>
    </source>
</evidence>
<dbReference type="InterPro" id="IPR001348">
    <property type="entry name" value="ATP_PRibTrfase_HisG"/>
</dbReference>
<keyword evidence="6" id="KW-0028">Amino-acid biosynthesis</keyword>
<proteinExistence type="predicted"/>
<dbReference type="Gene3D" id="3.40.190.10">
    <property type="entry name" value="Periplasmic binding protein-like II"/>
    <property type="match status" value="2"/>
</dbReference>
<feature type="region of interest" description="Disordered" evidence="12">
    <location>
        <begin position="264"/>
        <end position="285"/>
    </location>
</feature>
<evidence type="ECO:0000256" key="1">
    <source>
        <dbReference type="ARBA" id="ARBA00000915"/>
    </source>
</evidence>
<evidence type="ECO:0000259" key="13">
    <source>
        <dbReference type="Pfam" id="PF01634"/>
    </source>
</evidence>
<dbReference type="EMBL" id="BART01023625">
    <property type="protein sequence ID" value="GAG94776.1"/>
    <property type="molecule type" value="Genomic_DNA"/>
</dbReference>
<accession>X1DEC4</accession>
<dbReference type="PANTHER" id="PTHR21403:SF10">
    <property type="entry name" value="ATP PHOSPHORIBOSYLTRANSFERASE"/>
    <property type="match status" value="1"/>
</dbReference>
<dbReference type="AlphaFoldDB" id="X1DEC4"/>
<keyword evidence="11" id="KW-0368">Histidine biosynthesis</keyword>
<keyword evidence="8" id="KW-0808">Transferase</keyword>
<evidence type="ECO:0000256" key="12">
    <source>
        <dbReference type="SAM" id="MobiDB-lite"/>
    </source>
</evidence>
<sequence>KVVFSPDIRLLKRAGWGLAGYHEQARFYRIKSGGFPRLSARVFHERDVPIQVAIGNYDLGICGSDWIEELLAKYPSSALLKVKNLRYGEGALHVAASPAEGVSTVEEVRAKSGIIRIASEYPNLAESFALNLRLRRFGIFPLWGAAEVYPPESADLALVSGTTEELPLYGLMPISQVLNVNAFLIANRDSWKAKGMGEIVSSVEEALIPASVRPRPAEEKHPPMPEIQYPAEKAAKDVVRLALPDGHQQSPTLQLLTKAGIRLDDYPSASGNRRPTADLPGVTIK</sequence>
<evidence type="ECO:0000256" key="6">
    <source>
        <dbReference type="ARBA" id="ARBA00022605"/>
    </source>
</evidence>
<dbReference type="InterPro" id="IPR013820">
    <property type="entry name" value="ATP_PRibTrfase_cat"/>
</dbReference>
<dbReference type="PANTHER" id="PTHR21403">
    <property type="entry name" value="ATP PHOSPHORIBOSYLTRANSFERASE ATP-PRTASE"/>
    <property type="match status" value="1"/>
</dbReference>
<evidence type="ECO:0000313" key="14">
    <source>
        <dbReference type="EMBL" id="GAG94776.1"/>
    </source>
</evidence>
<dbReference type="GO" id="GO:0000105">
    <property type="term" value="P:L-histidine biosynthetic process"/>
    <property type="evidence" value="ECO:0007669"/>
    <property type="project" value="UniProtKB-UniPathway"/>
</dbReference>
<gene>
    <name evidence="14" type="ORF">S01H4_42923</name>
</gene>
<comment type="subcellular location">
    <subcellularLocation>
        <location evidence="2">Cytoplasm</location>
    </subcellularLocation>
</comment>
<evidence type="ECO:0000256" key="7">
    <source>
        <dbReference type="ARBA" id="ARBA00022676"/>
    </source>
</evidence>
<dbReference type="NCBIfam" id="TIGR00070">
    <property type="entry name" value="hisG"/>
    <property type="match status" value="1"/>
</dbReference>
<keyword evidence="10" id="KW-0067">ATP-binding</keyword>
<feature type="non-terminal residue" evidence="14">
    <location>
        <position position="285"/>
    </location>
</feature>
<evidence type="ECO:0000256" key="11">
    <source>
        <dbReference type="ARBA" id="ARBA00023102"/>
    </source>
</evidence>
<keyword evidence="5" id="KW-0963">Cytoplasm</keyword>
<dbReference type="SUPFAM" id="SSF53850">
    <property type="entry name" value="Periplasmic binding protein-like II"/>
    <property type="match status" value="1"/>
</dbReference>
<dbReference type="GO" id="GO:0003879">
    <property type="term" value="F:ATP phosphoribosyltransferase activity"/>
    <property type="evidence" value="ECO:0007669"/>
    <property type="project" value="UniProtKB-EC"/>
</dbReference>
<dbReference type="GO" id="GO:0005524">
    <property type="term" value="F:ATP binding"/>
    <property type="evidence" value="ECO:0007669"/>
    <property type="project" value="UniProtKB-KW"/>
</dbReference>
<keyword evidence="7" id="KW-0328">Glycosyltransferase</keyword>
<dbReference type="Pfam" id="PF01634">
    <property type="entry name" value="HisG"/>
    <property type="match status" value="1"/>
</dbReference>
<dbReference type="EC" id="2.4.2.17" evidence="4"/>
<evidence type="ECO:0000256" key="4">
    <source>
        <dbReference type="ARBA" id="ARBA00011946"/>
    </source>
</evidence>
<keyword evidence="9" id="KW-0547">Nucleotide-binding</keyword>
<feature type="non-terminal residue" evidence="14">
    <location>
        <position position="1"/>
    </location>
</feature>
<comment type="pathway">
    <text evidence="3">Amino-acid biosynthesis; L-histidine biosynthesis; L-histidine from 5-phospho-alpha-D-ribose 1-diphosphate: step 1/9.</text>
</comment>
<evidence type="ECO:0000256" key="8">
    <source>
        <dbReference type="ARBA" id="ARBA00022679"/>
    </source>
</evidence>
<organism evidence="14">
    <name type="scientific">marine sediment metagenome</name>
    <dbReference type="NCBI Taxonomy" id="412755"/>
    <lineage>
        <taxon>unclassified sequences</taxon>
        <taxon>metagenomes</taxon>
        <taxon>ecological metagenomes</taxon>
    </lineage>
</organism>
<evidence type="ECO:0000256" key="5">
    <source>
        <dbReference type="ARBA" id="ARBA00022490"/>
    </source>
</evidence>
<evidence type="ECO:0000256" key="2">
    <source>
        <dbReference type="ARBA" id="ARBA00004496"/>
    </source>
</evidence>
<dbReference type="GO" id="GO:0005737">
    <property type="term" value="C:cytoplasm"/>
    <property type="evidence" value="ECO:0007669"/>
    <property type="project" value="UniProtKB-SubCell"/>
</dbReference>